<dbReference type="EC" id="3.5.4.5" evidence="4 15"/>
<evidence type="ECO:0000256" key="15">
    <source>
        <dbReference type="RuleBase" id="RU364006"/>
    </source>
</evidence>
<protein>
    <recommendedName>
        <fullName evidence="5 15">Cytidine deaminase</fullName>
        <ecNumber evidence="4 15">3.5.4.5</ecNumber>
    </recommendedName>
    <alternativeName>
        <fullName evidence="9 15">Cytidine aminohydrolase</fullName>
    </alternativeName>
</protein>
<keyword evidence="7 15" id="KW-0378">Hydrolase</keyword>
<feature type="binding site" evidence="14">
    <location>
        <position position="115"/>
    </location>
    <ligand>
        <name>Zn(2+)</name>
        <dbReference type="ChEBI" id="CHEBI:29105"/>
        <note>catalytic</note>
    </ligand>
</feature>
<dbReference type="InterPro" id="IPR016193">
    <property type="entry name" value="Cytidine_deaminase-like"/>
</dbReference>
<evidence type="ECO:0000256" key="2">
    <source>
        <dbReference type="ARBA" id="ARBA00003949"/>
    </source>
</evidence>
<gene>
    <name evidence="17" type="primary">cdd</name>
    <name evidence="17" type="ORF">DCC81_19670</name>
</gene>
<evidence type="ECO:0000256" key="6">
    <source>
        <dbReference type="ARBA" id="ARBA00022723"/>
    </source>
</evidence>
<dbReference type="EMBL" id="QCYK01000003">
    <property type="protein sequence ID" value="PUZ22654.1"/>
    <property type="molecule type" value="Genomic_DNA"/>
</dbReference>
<evidence type="ECO:0000256" key="10">
    <source>
        <dbReference type="ARBA" id="ARBA00049252"/>
    </source>
</evidence>
<evidence type="ECO:0000256" key="4">
    <source>
        <dbReference type="ARBA" id="ARBA00012783"/>
    </source>
</evidence>
<dbReference type="NCBIfam" id="NF004064">
    <property type="entry name" value="PRK05578.1"/>
    <property type="match status" value="1"/>
</dbReference>
<dbReference type="GO" id="GO:0055086">
    <property type="term" value="P:nucleobase-containing small molecule metabolic process"/>
    <property type="evidence" value="ECO:0007669"/>
    <property type="project" value="UniProtKB-ARBA"/>
</dbReference>
<evidence type="ECO:0000256" key="3">
    <source>
        <dbReference type="ARBA" id="ARBA00006576"/>
    </source>
</evidence>
<dbReference type="GO" id="GO:0008270">
    <property type="term" value="F:zinc ion binding"/>
    <property type="evidence" value="ECO:0007669"/>
    <property type="project" value="UniProtKB-UniRule"/>
</dbReference>
<dbReference type="PANTHER" id="PTHR11644">
    <property type="entry name" value="CYTIDINE DEAMINASE"/>
    <property type="match status" value="1"/>
</dbReference>
<dbReference type="PANTHER" id="PTHR11644:SF2">
    <property type="entry name" value="CYTIDINE DEAMINASE"/>
    <property type="match status" value="1"/>
</dbReference>
<dbReference type="AlphaFoldDB" id="A0A2T7BC32"/>
<feature type="domain" description="CMP/dCMP-type deaminase" evidence="16">
    <location>
        <begin position="21"/>
        <end position="158"/>
    </location>
</feature>
<dbReference type="PROSITE" id="PS51747">
    <property type="entry name" value="CYT_DCMP_DEAMINASES_2"/>
    <property type="match status" value="1"/>
</dbReference>
<reference evidence="17 18" key="1">
    <citation type="submission" date="2018-04" db="EMBL/GenBank/DDBJ databases">
        <title>Chitinophaga fuyangensis sp. nov., isolated from soil in a chemical factory.</title>
        <authorList>
            <person name="Chen K."/>
        </authorList>
    </citation>
    <scope>NUCLEOTIDE SEQUENCE [LARGE SCALE GENOMIC DNA]</scope>
    <source>
        <strain evidence="17 18">LY-1</strain>
    </source>
</reference>
<dbReference type="GO" id="GO:0072527">
    <property type="term" value="P:pyrimidine-containing compound metabolic process"/>
    <property type="evidence" value="ECO:0007669"/>
    <property type="project" value="UniProtKB-ARBA"/>
</dbReference>
<feature type="binding site" evidence="13">
    <location>
        <begin position="62"/>
        <end position="68"/>
    </location>
    <ligand>
        <name>substrate</name>
    </ligand>
</feature>
<evidence type="ECO:0000256" key="9">
    <source>
        <dbReference type="ARBA" id="ARBA00032005"/>
    </source>
</evidence>
<dbReference type="InterPro" id="IPR002125">
    <property type="entry name" value="CMP_dCMP_dom"/>
</dbReference>
<evidence type="ECO:0000256" key="7">
    <source>
        <dbReference type="ARBA" id="ARBA00022801"/>
    </source>
</evidence>
<keyword evidence="8 14" id="KW-0862">Zinc</keyword>
<organism evidence="17 18">
    <name type="scientific">Chitinophaga parva</name>
    <dbReference type="NCBI Taxonomy" id="2169414"/>
    <lineage>
        <taxon>Bacteria</taxon>
        <taxon>Pseudomonadati</taxon>
        <taxon>Bacteroidota</taxon>
        <taxon>Chitinophagia</taxon>
        <taxon>Chitinophagales</taxon>
        <taxon>Chitinophagaceae</taxon>
        <taxon>Chitinophaga</taxon>
    </lineage>
</organism>
<comment type="caution">
    <text evidence="17">The sequence shown here is derived from an EMBL/GenBank/DDBJ whole genome shotgun (WGS) entry which is preliminary data.</text>
</comment>
<dbReference type="InterPro" id="IPR006262">
    <property type="entry name" value="Cyt_deam_tetra"/>
</dbReference>
<dbReference type="SUPFAM" id="SSF53927">
    <property type="entry name" value="Cytidine deaminase-like"/>
    <property type="match status" value="1"/>
</dbReference>
<comment type="similarity">
    <text evidence="3 15">Belongs to the cytidine and deoxycytidylate deaminase family.</text>
</comment>
<comment type="function">
    <text evidence="2 15">This enzyme scavenges exogenous and endogenous cytidine and 2'-deoxycytidine for UMP synthesis.</text>
</comment>
<feature type="binding site" evidence="14">
    <location>
        <position position="73"/>
    </location>
    <ligand>
        <name>Zn(2+)</name>
        <dbReference type="ChEBI" id="CHEBI:29105"/>
        <note>catalytic</note>
    </ligand>
</feature>
<comment type="catalytic activity">
    <reaction evidence="11 15">
        <text>cytidine + H2O + H(+) = uridine + NH4(+)</text>
        <dbReference type="Rhea" id="RHEA:16069"/>
        <dbReference type="ChEBI" id="CHEBI:15377"/>
        <dbReference type="ChEBI" id="CHEBI:15378"/>
        <dbReference type="ChEBI" id="CHEBI:16704"/>
        <dbReference type="ChEBI" id="CHEBI:17562"/>
        <dbReference type="ChEBI" id="CHEBI:28938"/>
        <dbReference type="EC" id="3.5.4.5"/>
    </reaction>
</comment>
<feature type="binding site" evidence="14">
    <location>
        <position position="112"/>
    </location>
    <ligand>
        <name>Zn(2+)</name>
        <dbReference type="ChEBI" id="CHEBI:29105"/>
        <note>catalytic</note>
    </ligand>
</feature>
<sequence length="161" mass="17461">MQLQQQSFQYEVYNDAAELAPADAALLQKARETTQQAYAPYSHFRVGAAALLANGEVVTGTNQENASYPVGICAERTTLSAVASLFPGMAIQTLAISYFNELGQSGHPITPCGICRQSLTEHEQRTSTPIRLIMAGQTGKVFIVEKASQLLPFSFSNEDML</sequence>
<keyword evidence="18" id="KW-1185">Reference proteome</keyword>
<dbReference type="RefSeq" id="WP_108688400.1">
    <property type="nucleotide sequence ID" value="NZ_QCYK01000003.1"/>
</dbReference>
<proteinExistence type="inferred from homology"/>
<evidence type="ECO:0000256" key="13">
    <source>
        <dbReference type="PIRSR" id="PIRSR606262-2"/>
    </source>
</evidence>
<dbReference type="CDD" id="cd01283">
    <property type="entry name" value="cytidine_deaminase"/>
    <property type="match status" value="1"/>
</dbReference>
<evidence type="ECO:0000256" key="1">
    <source>
        <dbReference type="ARBA" id="ARBA00001947"/>
    </source>
</evidence>
<dbReference type="InterPro" id="IPR050202">
    <property type="entry name" value="Cyt/Deoxycyt_deaminase"/>
</dbReference>
<dbReference type="Proteomes" id="UP000244450">
    <property type="component" value="Unassembled WGS sequence"/>
</dbReference>
<dbReference type="OrthoDB" id="9795347at2"/>
<dbReference type="Gene3D" id="3.40.140.10">
    <property type="entry name" value="Cytidine Deaminase, domain 2"/>
    <property type="match status" value="1"/>
</dbReference>
<comment type="catalytic activity">
    <reaction evidence="10 15">
        <text>2'-deoxycytidine + H2O + H(+) = 2'-deoxyuridine + NH4(+)</text>
        <dbReference type="Rhea" id="RHEA:13433"/>
        <dbReference type="ChEBI" id="CHEBI:15377"/>
        <dbReference type="ChEBI" id="CHEBI:15378"/>
        <dbReference type="ChEBI" id="CHEBI:15698"/>
        <dbReference type="ChEBI" id="CHEBI:16450"/>
        <dbReference type="ChEBI" id="CHEBI:28938"/>
        <dbReference type="EC" id="3.5.4.5"/>
    </reaction>
</comment>
<accession>A0A2T7BC32</accession>
<feature type="active site" description="Proton donor" evidence="12">
    <location>
        <position position="75"/>
    </location>
</feature>
<evidence type="ECO:0000256" key="8">
    <source>
        <dbReference type="ARBA" id="ARBA00022833"/>
    </source>
</evidence>
<name>A0A2T7BC32_9BACT</name>
<evidence type="ECO:0000256" key="5">
    <source>
        <dbReference type="ARBA" id="ARBA00018266"/>
    </source>
</evidence>
<evidence type="ECO:0000313" key="17">
    <source>
        <dbReference type="EMBL" id="PUZ22654.1"/>
    </source>
</evidence>
<evidence type="ECO:0000256" key="12">
    <source>
        <dbReference type="PIRSR" id="PIRSR606262-1"/>
    </source>
</evidence>
<dbReference type="GO" id="GO:0004126">
    <property type="term" value="F:cytidine deaminase activity"/>
    <property type="evidence" value="ECO:0007669"/>
    <property type="project" value="UniProtKB-UniRule"/>
</dbReference>
<evidence type="ECO:0000256" key="11">
    <source>
        <dbReference type="ARBA" id="ARBA00049558"/>
    </source>
</evidence>
<comment type="cofactor">
    <cofactor evidence="1 14 15">
        <name>Zn(2+)</name>
        <dbReference type="ChEBI" id="CHEBI:29105"/>
    </cofactor>
</comment>
<evidence type="ECO:0000259" key="16">
    <source>
        <dbReference type="PROSITE" id="PS51747"/>
    </source>
</evidence>
<dbReference type="Pfam" id="PF00383">
    <property type="entry name" value="dCMP_cyt_deam_1"/>
    <property type="match status" value="1"/>
</dbReference>
<evidence type="ECO:0000256" key="14">
    <source>
        <dbReference type="PIRSR" id="PIRSR606262-3"/>
    </source>
</evidence>
<dbReference type="GO" id="GO:0005829">
    <property type="term" value="C:cytosol"/>
    <property type="evidence" value="ECO:0007669"/>
    <property type="project" value="TreeGrafter"/>
</dbReference>
<dbReference type="NCBIfam" id="TIGR01354">
    <property type="entry name" value="cyt_deam_tetra"/>
    <property type="match status" value="1"/>
</dbReference>
<evidence type="ECO:0000313" key="18">
    <source>
        <dbReference type="Proteomes" id="UP000244450"/>
    </source>
</evidence>
<keyword evidence="6 14" id="KW-0479">Metal-binding</keyword>